<name>A0A0E9R242_ANGAN</name>
<evidence type="ECO:0000313" key="1">
    <source>
        <dbReference type="EMBL" id="JAH22555.1"/>
    </source>
</evidence>
<dbReference type="EMBL" id="GBXM01086022">
    <property type="protein sequence ID" value="JAH22555.1"/>
    <property type="molecule type" value="Transcribed_RNA"/>
</dbReference>
<proteinExistence type="predicted"/>
<accession>A0A0E9R242</accession>
<organism evidence="1">
    <name type="scientific">Anguilla anguilla</name>
    <name type="common">European freshwater eel</name>
    <name type="synonym">Muraena anguilla</name>
    <dbReference type="NCBI Taxonomy" id="7936"/>
    <lineage>
        <taxon>Eukaryota</taxon>
        <taxon>Metazoa</taxon>
        <taxon>Chordata</taxon>
        <taxon>Craniata</taxon>
        <taxon>Vertebrata</taxon>
        <taxon>Euteleostomi</taxon>
        <taxon>Actinopterygii</taxon>
        <taxon>Neopterygii</taxon>
        <taxon>Teleostei</taxon>
        <taxon>Anguilliformes</taxon>
        <taxon>Anguillidae</taxon>
        <taxon>Anguilla</taxon>
    </lineage>
</organism>
<protein>
    <submittedName>
        <fullName evidence="1">Uncharacterized protein</fullName>
    </submittedName>
</protein>
<reference evidence="1" key="2">
    <citation type="journal article" date="2015" name="Fish Shellfish Immunol.">
        <title>Early steps in the European eel (Anguilla anguilla)-Vibrio vulnificus interaction in the gills: Role of the RtxA13 toxin.</title>
        <authorList>
            <person name="Callol A."/>
            <person name="Pajuelo D."/>
            <person name="Ebbesson L."/>
            <person name="Teles M."/>
            <person name="MacKenzie S."/>
            <person name="Amaro C."/>
        </authorList>
    </citation>
    <scope>NUCLEOTIDE SEQUENCE</scope>
</reference>
<sequence>MATFQCPPAPPVQ</sequence>
<reference evidence="1" key="1">
    <citation type="submission" date="2014-11" db="EMBL/GenBank/DDBJ databases">
        <authorList>
            <person name="Amaro Gonzalez C."/>
        </authorList>
    </citation>
    <scope>NUCLEOTIDE SEQUENCE</scope>
</reference>